<accession>A0A2M4B631</accession>
<feature type="signal peptide" evidence="1">
    <location>
        <begin position="1"/>
        <end position="19"/>
    </location>
</feature>
<protein>
    <submittedName>
        <fullName evidence="2">Putative secreted protein</fullName>
    </submittedName>
</protein>
<organism evidence="2">
    <name type="scientific">Anopheles triannulatus</name>
    <dbReference type="NCBI Taxonomy" id="58253"/>
    <lineage>
        <taxon>Eukaryota</taxon>
        <taxon>Metazoa</taxon>
        <taxon>Ecdysozoa</taxon>
        <taxon>Arthropoda</taxon>
        <taxon>Hexapoda</taxon>
        <taxon>Insecta</taxon>
        <taxon>Pterygota</taxon>
        <taxon>Neoptera</taxon>
        <taxon>Endopterygota</taxon>
        <taxon>Diptera</taxon>
        <taxon>Nematocera</taxon>
        <taxon>Culicoidea</taxon>
        <taxon>Culicidae</taxon>
        <taxon>Anophelinae</taxon>
        <taxon>Anopheles</taxon>
    </lineage>
</organism>
<sequence length="106" mass="12228">MGTFALLVTLQLVVQRVVGVHKRQDCIADLLIGNFRCRMGHRFPERDRTKGQQQQQPAILSRHSVRASRRLDTMFRDEGELQGSQYWGTMKCRRTERALLLGFGVV</sequence>
<name>A0A2M4B631_9DIPT</name>
<keyword evidence="1" id="KW-0732">Signal</keyword>
<dbReference type="AlphaFoldDB" id="A0A2M4B631"/>
<proteinExistence type="predicted"/>
<dbReference type="EMBL" id="GGFK01015141">
    <property type="protein sequence ID" value="MBW48462.1"/>
    <property type="molecule type" value="Transcribed_RNA"/>
</dbReference>
<reference evidence="2" key="1">
    <citation type="submission" date="2018-01" db="EMBL/GenBank/DDBJ databases">
        <title>An insight into the sialome of Amazonian anophelines.</title>
        <authorList>
            <person name="Ribeiro J.M."/>
            <person name="Scarpassa V."/>
            <person name="Calvo E."/>
        </authorList>
    </citation>
    <scope>NUCLEOTIDE SEQUENCE</scope>
    <source>
        <tissue evidence="2">Salivary glands</tissue>
    </source>
</reference>
<feature type="chain" id="PRO_5014714360" evidence="1">
    <location>
        <begin position="20"/>
        <end position="106"/>
    </location>
</feature>
<evidence type="ECO:0000256" key="1">
    <source>
        <dbReference type="SAM" id="SignalP"/>
    </source>
</evidence>
<evidence type="ECO:0000313" key="2">
    <source>
        <dbReference type="EMBL" id="MBW48462.1"/>
    </source>
</evidence>